<dbReference type="Proteomes" id="UP000025227">
    <property type="component" value="Unplaced"/>
</dbReference>
<evidence type="ECO:0000313" key="2">
    <source>
        <dbReference type="Proteomes" id="UP000025227"/>
    </source>
</evidence>
<feature type="chain" id="PRO_5029672504" evidence="1">
    <location>
        <begin position="21"/>
        <end position="71"/>
    </location>
</feature>
<dbReference type="AlphaFoldDB" id="A0A7I4Z6T1"/>
<name>A0A7I4Z6T1_HAECO</name>
<reference evidence="3" key="1">
    <citation type="submission" date="2020-12" db="UniProtKB">
        <authorList>
            <consortium name="WormBaseParasite"/>
        </authorList>
    </citation>
    <scope>IDENTIFICATION</scope>
    <source>
        <strain evidence="3">MHco3</strain>
    </source>
</reference>
<feature type="signal peptide" evidence="1">
    <location>
        <begin position="1"/>
        <end position="20"/>
    </location>
</feature>
<keyword evidence="1" id="KW-0732">Signal</keyword>
<dbReference type="WBParaSite" id="HCON_00193790-00001">
    <property type="protein sequence ID" value="HCON_00193790-00001"/>
    <property type="gene ID" value="HCON_00193790"/>
</dbReference>
<accession>A0A7I4Z6T1</accession>
<dbReference type="OMA" id="GMGMFDP"/>
<protein>
    <submittedName>
        <fullName evidence="3">Uncharacterized protein</fullName>
    </submittedName>
</protein>
<evidence type="ECO:0000313" key="3">
    <source>
        <dbReference type="WBParaSite" id="HCON_00193790-00001"/>
    </source>
</evidence>
<sequence>MRSVWPVLFLIIVSAVIVFSSPMEESEGARDRVKRQFGFGFPFGGMGMFDPFMMGGGMFDPFMMGGWGWGR</sequence>
<keyword evidence="2" id="KW-1185">Reference proteome</keyword>
<dbReference type="OrthoDB" id="10465747at2759"/>
<organism evidence="2 3">
    <name type="scientific">Haemonchus contortus</name>
    <name type="common">Barber pole worm</name>
    <dbReference type="NCBI Taxonomy" id="6289"/>
    <lineage>
        <taxon>Eukaryota</taxon>
        <taxon>Metazoa</taxon>
        <taxon>Ecdysozoa</taxon>
        <taxon>Nematoda</taxon>
        <taxon>Chromadorea</taxon>
        <taxon>Rhabditida</taxon>
        <taxon>Rhabditina</taxon>
        <taxon>Rhabditomorpha</taxon>
        <taxon>Strongyloidea</taxon>
        <taxon>Trichostrongylidae</taxon>
        <taxon>Haemonchus</taxon>
    </lineage>
</organism>
<proteinExistence type="predicted"/>
<evidence type="ECO:0000256" key="1">
    <source>
        <dbReference type="SAM" id="SignalP"/>
    </source>
</evidence>